<feature type="transmembrane region" description="Helical" evidence="1">
    <location>
        <begin position="184"/>
        <end position="206"/>
    </location>
</feature>
<dbReference type="InterPro" id="IPR011990">
    <property type="entry name" value="TPR-like_helical_dom_sf"/>
</dbReference>
<accession>A0A7V4E5C0</accession>
<dbReference type="EMBL" id="DTDJ01000031">
    <property type="protein sequence ID" value="HGL17621.1"/>
    <property type="molecule type" value="Genomic_DNA"/>
</dbReference>
<protein>
    <recommendedName>
        <fullName evidence="3">Tetratricopeptide repeat protein</fullName>
    </recommendedName>
</protein>
<comment type="caution">
    <text evidence="2">The sequence shown here is derived from an EMBL/GenBank/DDBJ whole genome shotgun (WGS) entry which is preliminary data.</text>
</comment>
<keyword evidence="1" id="KW-1133">Transmembrane helix</keyword>
<name>A0A7V4E5C0_UNCW3</name>
<dbReference type="AlphaFoldDB" id="A0A7V4E5C0"/>
<reference evidence="2" key="1">
    <citation type="journal article" date="2020" name="mSystems">
        <title>Genome- and Community-Level Interaction Insights into Carbon Utilization and Element Cycling Functions of Hydrothermarchaeota in Hydrothermal Sediment.</title>
        <authorList>
            <person name="Zhou Z."/>
            <person name="Liu Y."/>
            <person name="Xu W."/>
            <person name="Pan J."/>
            <person name="Luo Z.H."/>
            <person name="Li M."/>
        </authorList>
    </citation>
    <scope>NUCLEOTIDE SEQUENCE [LARGE SCALE GENOMIC DNA]</scope>
    <source>
        <strain evidence="2">SpSt-69</strain>
    </source>
</reference>
<dbReference type="SUPFAM" id="SSF48452">
    <property type="entry name" value="TPR-like"/>
    <property type="match status" value="1"/>
</dbReference>
<evidence type="ECO:0008006" key="3">
    <source>
        <dbReference type="Google" id="ProtNLM"/>
    </source>
</evidence>
<keyword evidence="1" id="KW-0472">Membrane</keyword>
<proteinExistence type="predicted"/>
<evidence type="ECO:0000313" key="2">
    <source>
        <dbReference type="EMBL" id="HGL17621.1"/>
    </source>
</evidence>
<evidence type="ECO:0000256" key="1">
    <source>
        <dbReference type="SAM" id="Phobius"/>
    </source>
</evidence>
<keyword evidence="1" id="KW-0812">Transmembrane</keyword>
<organism evidence="2">
    <name type="scientific">candidate division WOR-3 bacterium</name>
    <dbReference type="NCBI Taxonomy" id="2052148"/>
    <lineage>
        <taxon>Bacteria</taxon>
        <taxon>Bacteria division WOR-3</taxon>
    </lineage>
</organism>
<gene>
    <name evidence="2" type="ORF">ENU66_04765</name>
</gene>
<sequence length="232" mass="26858">MITLLLLIFGQSIEFARHLEKEGDLFRAIYEYKRVYYESNDPALKDLAANKIAYLSIKIGSYNDALRYAERISDNDPLKKIKLGFPHLYLGNYETAEYFWKDNDTLLAWLYLKSGKLDRAQLLVSDISVSRKSPILGGFLSAIVPGTGKIYAGRAFDGLLSLLINVSTGYSAYRAYRYGRELEFYLYSGLFLIFYLGDIYGSYVAVNEYNRVSLEKAVKDFEVRFNIWKYWF</sequence>